<feature type="compositionally biased region" description="Basic and acidic residues" evidence="1">
    <location>
        <begin position="1"/>
        <end position="19"/>
    </location>
</feature>
<keyword evidence="3" id="KW-1185">Reference proteome</keyword>
<evidence type="ECO:0000313" key="2">
    <source>
        <dbReference type="EMBL" id="GAA2150305.1"/>
    </source>
</evidence>
<accession>A0ABN2ZYT1</accession>
<dbReference type="EMBL" id="BAAAMR010000054">
    <property type="protein sequence ID" value="GAA2150305.1"/>
    <property type="molecule type" value="Genomic_DNA"/>
</dbReference>
<dbReference type="Proteomes" id="UP001501020">
    <property type="component" value="Unassembled WGS sequence"/>
</dbReference>
<evidence type="ECO:0000313" key="3">
    <source>
        <dbReference type="Proteomes" id="UP001501020"/>
    </source>
</evidence>
<organism evidence="2 3">
    <name type="scientific">Actinomadura napierensis</name>
    <dbReference type="NCBI Taxonomy" id="267854"/>
    <lineage>
        <taxon>Bacteria</taxon>
        <taxon>Bacillati</taxon>
        <taxon>Actinomycetota</taxon>
        <taxon>Actinomycetes</taxon>
        <taxon>Streptosporangiales</taxon>
        <taxon>Thermomonosporaceae</taxon>
        <taxon>Actinomadura</taxon>
    </lineage>
</organism>
<name>A0ABN2ZYT1_9ACTN</name>
<feature type="compositionally biased region" description="Basic and acidic residues" evidence="1">
    <location>
        <begin position="52"/>
        <end position="74"/>
    </location>
</feature>
<reference evidence="2 3" key="1">
    <citation type="journal article" date="2019" name="Int. J. Syst. Evol. Microbiol.">
        <title>The Global Catalogue of Microorganisms (GCM) 10K type strain sequencing project: providing services to taxonomists for standard genome sequencing and annotation.</title>
        <authorList>
            <consortium name="The Broad Institute Genomics Platform"/>
            <consortium name="The Broad Institute Genome Sequencing Center for Infectious Disease"/>
            <person name="Wu L."/>
            <person name="Ma J."/>
        </authorList>
    </citation>
    <scope>NUCLEOTIDE SEQUENCE [LARGE SCALE GENOMIC DNA]</scope>
    <source>
        <strain evidence="2 3">JCM 13850</strain>
    </source>
</reference>
<feature type="region of interest" description="Disordered" evidence="1">
    <location>
        <begin position="1"/>
        <end position="74"/>
    </location>
</feature>
<evidence type="ECO:0000256" key="1">
    <source>
        <dbReference type="SAM" id="MobiDB-lite"/>
    </source>
</evidence>
<gene>
    <name evidence="2" type="ORF">GCM10009727_54510</name>
</gene>
<sequence length="74" mass="7803">MKGLQRFEGRVVGLDRDAGEAAPARSSGRGGGALTLHGGVEEAARPQYAQRPRAEPAAREGTRPPSRGVHEDAR</sequence>
<protein>
    <submittedName>
        <fullName evidence="2">Uncharacterized protein</fullName>
    </submittedName>
</protein>
<comment type="caution">
    <text evidence="2">The sequence shown here is derived from an EMBL/GenBank/DDBJ whole genome shotgun (WGS) entry which is preliminary data.</text>
</comment>
<proteinExistence type="predicted"/>